<dbReference type="AlphaFoldDB" id="A0A1G7M9Q4"/>
<sequence>MAFRINDIVMRKSYGSDILFRVINVIDNKGVRHYLLHGLNMRIIADAPEDDLIEVSRAKIVEYDRPYREKAEYLLKKIASSKSLQRKKGMVRASRQEPYGRPGKVLHIDGDEEYLNVCLDAYKKVGMEVVGVVVKEEEQPDKVYDLLEKYRPDILVLTGHDSIRSNTRDYSDINNYRNSKYFVEAVKNARKYEPALDNLVIFAGACQSNYEALIKAGANYASSPERVLIHCLDPVLVSEKVAFSHINELVKIEELIENTITGAPGIGGLQTMGKFRYGVPKGKY</sequence>
<proteinExistence type="predicted"/>
<organism evidence="1 2">
    <name type="scientific">Thermoanaerobacter thermohydrosulfuricus</name>
    <name type="common">Clostridium thermohydrosulfuricum</name>
    <dbReference type="NCBI Taxonomy" id="1516"/>
    <lineage>
        <taxon>Bacteria</taxon>
        <taxon>Bacillati</taxon>
        <taxon>Bacillota</taxon>
        <taxon>Clostridia</taxon>
        <taxon>Thermoanaerobacterales</taxon>
        <taxon>Thermoanaerobacteraceae</taxon>
        <taxon>Thermoanaerobacter</taxon>
    </lineage>
</organism>
<evidence type="ECO:0000313" key="1">
    <source>
        <dbReference type="EMBL" id="SDF58508.1"/>
    </source>
</evidence>
<dbReference type="Pfam" id="PF05582">
    <property type="entry name" value="Peptidase_U57"/>
    <property type="match status" value="1"/>
</dbReference>
<reference evidence="1 2" key="1">
    <citation type="submission" date="2016-10" db="EMBL/GenBank/DDBJ databases">
        <authorList>
            <person name="de Groot N.N."/>
        </authorList>
    </citation>
    <scope>NUCLEOTIDE SEQUENCE [LARGE SCALE GENOMIC DNA]</scope>
    <source>
        <strain evidence="1 2">DSM 569</strain>
    </source>
</reference>
<dbReference type="NCBIfam" id="TIGR02855">
    <property type="entry name" value="spore_yabG"/>
    <property type="match status" value="1"/>
</dbReference>
<dbReference type="Proteomes" id="UP000183404">
    <property type="component" value="Unassembled WGS sequence"/>
</dbReference>
<dbReference type="RefSeq" id="WP_003870432.1">
    <property type="nucleotide sequence ID" value="NZ_FNBS01000017.1"/>
</dbReference>
<dbReference type="EMBL" id="FNBS01000017">
    <property type="protein sequence ID" value="SDF58508.1"/>
    <property type="molecule type" value="Genomic_DNA"/>
</dbReference>
<name>A0A1G7M9Q4_THETY</name>
<gene>
    <name evidence="1" type="ORF">SAMN04244560_00929</name>
</gene>
<evidence type="ECO:0000313" key="2">
    <source>
        <dbReference type="Proteomes" id="UP000183404"/>
    </source>
</evidence>
<protein>
    <submittedName>
        <fullName evidence="1">Spore coat assemly protein</fullName>
    </submittedName>
</protein>
<accession>A0A1G7M9Q4</accession>
<dbReference type="InterPro" id="IPR008764">
    <property type="entry name" value="Peptidase_U57"/>
</dbReference>
<dbReference type="PIRSF" id="PIRSF011575">
    <property type="entry name" value="YabG"/>
    <property type="match status" value="1"/>
</dbReference>